<dbReference type="EMBL" id="BPPX01000015">
    <property type="protein sequence ID" value="GJC84817.1"/>
    <property type="molecule type" value="Genomic_DNA"/>
</dbReference>
<dbReference type="Proteomes" id="UP001055172">
    <property type="component" value="Unassembled WGS sequence"/>
</dbReference>
<accession>A0AA37GPZ3</accession>
<name>A0AA37GPZ3_9PEZI</name>
<protein>
    <submittedName>
        <fullName evidence="1">Uncharacterized protein</fullName>
    </submittedName>
</protein>
<proteinExistence type="predicted"/>
<evidence type="ECO:0000313" key="2">
    <source>
        <dbReference type="Proteomes" id="UP001055172"/>
    </source>
</evidence>
<evidence type="ECO:0000313" key="1">
    <source>
        <dbReference type="EMBL" id="GJC84817.1"/>
    </source>
</evidence>
<keyword evidence="2" id="KW-1185">Reference proteome</keyword>
<dbReference type="AlphaFoldDB" id="A0AA37GPZ3"/>
<gene>
    <name evidence="1" type="ORF">ColLi_07655</name>
</gene>
<reference evidence="1 2" key="1">
    <citation type="submission" date="2021-07" db="EMBL/GenBank/DDBJ databases">
        <title>Genome data of Colletotrichum spaethianum.</title>
        <authorList>
            <person name="Utami Y.D."/>
            <person name="Hiruma K."/>
        </authorList>
    </citation>
    <scope>NUCLEOTIDE SEQUENCE [LARGE SCALE GENOMIC DNA]</scope>
    <source>
        <strain evidence="1 2">MAFF 242679</strain>
    </source>
</reference>
<organism evidence="1 2">
    <name type="scientific">Colletotrichum liriopes</name>
    <dbReference type="NCBI Taxonomy" id="708192"/>
    <lineage>
        <taxon>Eukaryota</taxon>
        <taxon>Fungi</taxon>
        <taxon>Dikarya</taxon>
        <taxon>Ascomycota</taxon>
        <taxon>Pezizomycotina</taxon>
        <taxon>Sordariomycetes</taxon>
        <taxon>Hypocreomycetidae</taxon>
        <taxon>Glomerellales</taxon>
        <taxon>Glomerellaceae</taxon>
        <taxon>Colletotrichum</taxon>
        <taxon>Colletotrichum spaethianum species complex</taxon>
    </lineage>
</organism>
<comment type="caution">
    <text evidence="1">The sequence shown here is derived from an EMBL/GenBank/DDBJ whole genome shotgun (WGS) entry which is preliminary data.</text>
</comment>
<sequence length="59" mass="6599">MVDLDLAMTDPDAARVENLAERFEDIALFREFTTVDDDEMKSFRHMKSNDAGNGSESGS</sequence>